<protein>
    <submittedName>
        <fullName evidence="4">Uncharacterized protein LOC34617415</fullName>
    </submittedName>
</protein>
<evidence type="ECO:0000313" key="4">
    <source>
        <dbReference type="RefSeq" id="XP_022591759.2"/>
    </source>
</evidence>
<keyword evidence="2" id="KW-0472">Membrane</keyword>
<feature type="compositionally biased region" description="Polar residues" evidence="1">
    <location>
        <begin position="1"/>
        <end position="16"/>
    </location>
</feature>
<dbReference type="GeneID" id="34617415"/>
<feature type="region of interest" description="Disordered" evidence="1">
    <location>
        <begin position="1"/>
        <end position="31"/>
    </location>
</feature>
<name>A0A6P5WDZ6_9EIME</name>
<sequence length="426" mass="46265">MAQESCTGPTSDSGSFHTKGASDPASYSEETATPGISLGAECFQQFVQEHEPGLLDSSAKFLQDSGFVECAKAQRGSGVRMLPDSSEPCTPAAEELREWEEQSVMLFDKRPSYLRIVRRLRSIRVFPALTACTSALLVTAAVCGAEIAFRAADISSAFSLLGCSILAFLLAVIAAHTRSHFQLVGLLLLEVIFTLYATAFGSIGIVNVKQLLKRQMDTQQDLTMQEEQRDNAMKVMRRMLIEHAIFSGLYFFVAASHCCAAASVNHLRGAVQPFDSRLRRKRQRARAIRLLGVIPVSDPEGSEATRTMVLKEGSTLENHQSDFVGSGSQMKKPEAYGSCSGQIEEAVELQHCTTGCFPGPEDDKITHAGLPLGEDCSQDQHDLLEARPHSGAANYVVDIKLGLQHTQGIPRKIALTGQPHGNIVPD</sequence>
<proteinExistence type="predicted"/>
<keyword evidence="2" id="KW-0812">Transmembrane</keyword>
<dbReference type="RefSeq" id="XP_022591759.2">
    <property type="nucleotide sequence ID" value="XM_022730788.2"/>
</dbReference>
<feature type="transmembrane region" description="Helical" evidence="2">
    <location>
        <begin position="157"/>
        <end position="177"/>
    </location>
</feature>
<evidence type="ECO:0000313" key="3">
    <source>
        <dbReference type="Proteomes" id="UP000515125"/>
    </source>
</evidence>
<feature type="transmembrane region" description="Helical" evidence="2">
    <location>
        <begin position="125"/>
        <end position="145"/>
    </location>
</feature>
<dbReference type="AlphaFoldDB" id="A0A6P5WDZ6"/>
<keyword evidence="2" id="KW-1133">Transmembrane helix</keyword>
<reference evidence="4" key="1">
    <citation type="submission" date="2025-08" db="UniProtKB">
        <authorList>
            <consortium name="RefSeq"/>
        </authorList>
    </citation>
    <scope>IDENTIFICATION</scope>
</reference>
<organism evidence="3 4">
    <name type="scientific">Cyclospora cayetanensis</name>
    <dbReference type="NCBI Taxonomy" id="88456"/>
    <lineage>
        <taxon>Eukaryota</taxon>
        <taxon>Sar</taxon>
        <taxon>Alveolata</taxon>
        <taxon>Apicomplexa</taxon>
        <taxon>Conoidasida</taxon>
        <taxon>Coccidia</taxon>
        <taxon>Eucoccidiorida</taxon>
        <taxon>Eimeriorina</taxon>
        <taxon>Eimeriidae</taxon>
        <taxon>Cyclospora</taxon>
    </lineage>
</organism>
<dbReference type="Proteomes" id="UP000515125">
    <property type="component" value="Unplaced"/>
</dbReference>
<accession>A0A6P5WDZ6</accession>
<feature type="transmembrane region" description="Helical" evidence="2">
    <location>
        <begin position="244"/>
        <end position="264"/>
    </location>
</feature>
<keyword evidence="3" id="KW-1185">Reference proteome</keyword>
<evidence type="ECO:0000256" key="1">
    <source>
        <dbReference type="SAM" id="MobiDB-lite"/>
    </source>
</evidence>
<feature type="transmembrane region" description="Helical" evidence="2">
    <location>
        <begin position="183"/>
        <end position="206"/>
    </location>
</feature>
<evidence type="ECO:0000256" key="2">
    <source>
        <dbReference type="SAM" id="Phobius"/>
    </source>
</evidence>
<gene>
    <name evidence="4" type="primary">LOC34617415</name>
</gene>
<dbReference type="OrthoDB" id="347601at2759"/>